<gene>
    <name evidence="2" type="ORF">Y882_05135</name>
</gene>
<feature type="domain" description="Amidohydrolase-related" evidence="1">
    <location>
        <begin position="54"/>
        <end position="405"/>
    </location>
</feature>
<sequence length="414" mass="43799">MASLTFRNASMFDSSTGELLTQMSVRIEGETITAVVHGDLPDNGGVSIALDGLTLLPGLIDAHVHVTAIVTDFFKLSLMTQSLITAQAETVLEAMLRRGYTTVRDAGGADSGLVQAIEQGHIAGPRLLIAGQAITQTGGHGDPRPPHFSPTNCICCGSAGLLGHVADGVPEVRRAVREQIRNGAHHIKVMAGGGISTPNDPLEGLQFSIEELNALVEEADAARTYVMAHAYSPEAISRAVRAGVRSIEHGNLLDEPTAELMARYGVYLVPTLATYAALGERGKALGWSPAMLEKCAQVKDRGLEAIRIAQAAGVKIALGSDLLGDMHDLQYDELVLRQQVMSPAQVLRSATHVNAELIGESGRLGVIAEGACADLLVMDGDPLRDLRAFQHESNLLMVLKAGKPVINRLAPAQA</sequence>
<dbReference type="SUPFAM" id="SSF51338">
    <property type="entry name" value="Composite domain of metallo-dependent hydrolases"/>
    <property type="match status" value="1"/>
</dbReference>
<protein>
    <submittedName>
        <fullName evidence="2">Amidohydrolase</fullName>
    </submittedName>
</protein>
<dbReference type="Gene3D" id="3.20.20.140">
    <property type="entry name" value="Metal-dependent hydrolases"/>
    <property type="match status" value="1"/>
</dbReference>
<dbReference type="InterPro" id="IPR057744">
    <property type="entry name" value="OTAase-like"/>
</dbReference>
<dbReference type="InterPro" id="IPR006680">
    <property type="entry name" value="Amidohydro-rel"/>
</dbReference>
<dbReference type="AlphaFoldDB" id="A0A0G9H4R3"/>
<dbReference type="RefSeq" id="WP_046970800.1">
    <property type="nucleotide sequence ID" value="NZ_JPLA01000013.1"/>
</dbReference>
<dbReference type="SUPFAM" id="SSF51556">
    <property type="entry name" value="Metallo-dependent hydrolases"/>
    <property type="match status" value="1"/>
</dbReference>
<name>A0A0G9H4R3_9GAMM</name>
<reference evidence="2 3" key="1">
    <citation type="journal article" date="2015" name="Antonie Van Leeuwenhoek">
        <title>A phylogenomic and molecular marker based taxonomic framework for the order Xanthomonadales: proposal to transfer the families Algiphilaceae and Solimonadaceae to the order Nevskiales ord. nov. and to create a new family within the order Xanthomonadales, the family Rhodanobacteraceae fam. nov., containing the genus Rhodanobacter and its closest relatives.</title>
        <authorList>
            <person name="Naushad S."/>
            <person name="Adeolu M."/>
            <person name="Wong S."/>
            <person name="Sohail M."/>
            <person name="Schellhorn H.E."/>
            <person name="Gupta R.S."/>
        </authorList>
    </citation>
    <scope>NUCLEOTIDE SEQUENCE [LARGE SCALE GENOMIC DNA]</scope>
    <source>
        <strain evidence="2 3">DSM 16301</strain>
    </source>
</reference>
<accession>A0A0G9H4R3</accession>
<evidence type="ECO:0000313" key="3">
    <source>
        <dbReference type="Proteomes" id="UP000035481"/>
    </source>
</evidence>
<dbReference type="GO" id="GO:0016810">
    <property type="term" value="F:hydrolase activity, acting on carbon-nitrogen (but not peptide) bonds"/>
    <property type="evidence" value="ECO:0007669"/>
    <property type="project" value="InterPro"/>
</dbReference>
<dbReference type="Proteomes" id="UP000035481">
    <property type="component" value="Unassembled WGS sequence"/>
</dbReference>
<dbReference type="Gene3D" id="2.30.40.10">
    <property type="entry name" value="Urease, subunit C, domain 1"/>
    <property type="match status" value="1"/>
</dbReference>
<dbReference type="InterPro" id="IPR011059">
    <property type="entry name" value="Metal-dep_hydrolase_composite"/>
</dbReference>
<dbReference type="PATRIC" id="fig|1440762.4.peg.373"/>
<evidence type="ECO:0000259" key="1">
    <source>
        <dbReference type="Pfam" id="PF01979"/>
    </source>
</evidence>
<dbReference type="EMBL" id="JPLA01000013">
    <property type="protein sequence ID" value="KLD64815.1"/>
    <property type="molecule type" value="Genomic_DNA"/>
</dbReference>
<dbReference type="OrthoDB" id="9782972at2"/>
<dbReference type="InterPro" id="IPR032466">
    <property type="entry name" value="Metal_Hydrolase"/>
</dbReference>
<organism evidence="2 3">
    <name type="scientific">Dyella japonica DSM 16301</name>
    <dbReference type="NCBI Taxonomy" id="1440762"/>
    <lineage>
        <taxon>Bacteria</taxon>
        <taxon>Pseudomonadati</taxon>
        <taxon>Pseudomonadota</taxon>
        <taxon>Gammaproteobacteria</taxon>
        <taxon>Lysobacterales</taxon>
        <taxon>Rhodanobacteraceae</taxon>
        <taxon>Dyella</taxon>
    </lineage>
</organism>
<comment type="caution">
    <text evidence="2">The sequence shown here is derived from an EMBL/GenBank/DDBJ whole genome shotgun (WGS) entry which is preliminary data.</text>
</comment>
<dbReference type="PANTHER" id="PTHR43135">
    <property type="entry name" value="ALPHA-D-RIBOSE 1-METHYLPHOSPHONATE 5-TRIPHOSPHATE DIPHOSPHATASE"/>
    <property type="match status" value="1"/>
</dbReference>
<dbReference type="InterPro" id="IPR051781">
    <property type="entry name" value="Metallo-dep_Hydrolase"/>
</dbReference>
<dbReference type="PANTHER" id="PTHR43135:SF3">
    <property type="entry name" value="ALPHA-D-RIBOSE 1-METHYLPHOSPHONATE 5-TRIPHOSPHATE DIPHOSPHATASE"/>
    <property type="match status" value="1"/>
</dbReference>
<dbReference type="Pfam" id="PF01979">
    <property type="entry name" value="Amidohydro_1"/>
    <property type="match status" value="1"/>
</dbReference>
<evidence type="ECO:0000313" key="2">
    <source>
        <dbReference type="EMBL" id="KLD64815.1"/>
    </source>
</evidence>
<dbReference type="CDD" id="cd01299">
    <property type="entry name" value="Met_dep_hydrolase_A"/>
    <property type="match status" value="1"/>
</dbReference>
<proteinExistence type="predicted"/>
<dbReference type="STRING" id="1440762.Y882_05135"/>
<keyword evidence="2" id="KW-0378">Hydrolase</keyword>